<organism evidence="1 2">
    <name type="scientific">Treponema pallidum subsp. pallidum (strain SS14)</name>
    <dbReference type="NCBI Taxonomy" id="455434"/>
    <lineage>
        <taxon>Bacteria</taxon>
        <taxon>Pseudomonadati</taxon>
        <taxon>Spirochaetota</taxon>
        <taxon>Spirochaetia</taxon>
        <taxon>Spirochaetales</taxon>
        <taxon>Treponemataceae</taxon>
        <taxon>Treponema</taxon>
    </lineage>
</organism>
<evidence type="ECO:0000313" key="2">
    <source>
        <dbReference type="Proteomes" id="UP000001202"/>
    </source>
</evidence>
<reference evidence="1 2" key="1">
    <citation type="journal article" date="2008" name="BMC Microbiol.">
        <title>Complete genome sequence of Treponema pallidum ssp. pallidum strain SS14 determined with oligonucleotide arrays.</title>
        <authorList>
            <person name="Matejkova P."/>
            <person name="Strouhal M."/>
            <person name="Smajs D."/>
            <person name="Norris S.J."/>
            <person name="Palzkill T."/>
            <person name="Petrosino J.F."/>
            <person name="Sodergren E."/>
            <person name="Norton J.E."/>
            <person name="Singh J."/>
            <person name="Richmond T.A."/>
            <person name="Molla M.N."/>
            <person name="Albert T.J."/>
            <person name="Weinstock G.M."/>
        </authorList>
    </citation>
    <scope>NUCLEOTIDE SEQUENCE [LARGE SCALE GENOMIC DNA]</scope>
    <source>
        <strain evidence="1 2">SS14</strain>
    </source>
</reference>
<proteinExistence type="predicted"/>
<sequence length="42" mass="4462">MYLAVVPVCCSFPWAGVGLRCSRLSVRVLELSDSVRGGGIHA</sequence>
<dbReference type="EMBL" id="CP000805">
    <property type="protein sequence ID" value="ACD70708.1"/>
    <property type="molecule type" value="Genomic_DNA"/>
</dbReference>
<dbReference type="KEGG" id="tpp:TPASS_0281"/>
<protein>
    <submittedName>
        <fullName evidence="1">Uncharacterized protein</fullName>
    </submittedName>
</protein>
<accession>A0A0H3BK72</accession>
<dbReference type="Proteomes" id="UP000001202">
    <property type="component" value="Chromosome"/>
</dbReference>
<gene>
    <name evidence="1" type="ordered locus">TPASS_0281</name>
</gene>
<name>A0A0H3BK72_TREPS</name>
<dbReference type="AlphaFoldDB" id="A0A0H3BK72"/>
<evidence type="ECO:0000313" key="1">
    <source>
        <dbReference type="EMBL" id="ACD70708.1"/>
    </source>
</evidence>